<dbReference type="EMBL" id="AP014958">
    <property type="protein sequence ID" value="BAS79313.1"/>
    <property type="molecule type" value="Genomic_DNA"/>
</dbReference>
<keyword evidence="2" id="KW-1185">Reference proteome</keyword>
<evidence type="ECO:0000313" key="1">
    <source>
        <dbReference type="EMBL" id="BAS79313.1"/>
    </source>
</evidence>
<reference evidence="1 2" key="3">
    <citation type="journal article" date="2013" name="Rice">
        <title>Improvement of the Oryza sativa Nipponbare reference genome using next generation sequence and optical map data.</title>
        <authorList>
            <person name="Kawahara Y."/>
            <person name="de la Bastide M."/>
            <person name="Hamilton J.P."/>
            <person name="Kanamori H."/>
            <person name="McCombie W.R."/>
            <person name="Ouyang S."/>
            <person name="Schwartz D.C."/>
            <person name="Tanaka T."/>
            <person name="Wu J."/>
            <person name="Zhou S."/>
            <person name="Childs K.L."/>
            <person name="Davidson R.M."/>
            <person name="Lin H."/>
            <person name="Quesada-Ocampo L."/>
            <person name="Vaillancourt B."/>
            <person name="Sakai H."/>
            <person name="Lee S.S."/>
            <person name="Kim J."/>
            <person name="Numa H."/>
            <person name="Itoh T."/>
            <person name="Buell C.R."/>
            <person name="Matsumoto T."/>
        </authorList>
    </citation>
    <scope>NUCLEOTIDE SEQUENCE [LARGE SCALE GENOMIC DNA]</scope>
    <source>
        <strain evidence="2">cv. Nipponbare</strain>
    </source>
</reference>
<organism evidence="1 2">
    <name type="scientific">Oryza sativa subsp. japonica</name>
    <name type="common">Rice</name>
    <dbReference type="NCBI Taxonomy" id="39947"/>
    <lineage>
        <taxon>Eukaryota</taxon>
        <taxon>Viridiplantae</taxon>
        <taxon>Streptophyta</taxon>
        <taxon>Embryophyta</taxon>
        <taxon>Tracheophyta</taxon>
        <taxon>Spermatophyta</taxon>
        <taxon>Magnoliopsida</taxon>
        <taxon>Liliopsida</taxon>
        <taxon>Poales</taxon>
        <taxon>Poaceae</taxon>
        <taxon>BOP clade</taxon>
        <taxon>Oryzoideae</taxon>
        <taxon>Oryzeae</taxon>
        <taxon>Oryzinae</taxon>
        <taxon>Oryza</taxon>
        <taxon>Oryza sativa</taxon>
    </lineage>
</organism>
<dbReference type="AlphaFoldDB" id="A0A0N7KFI5"/>
<dbReference type="Proteomes" id="UP000059680">
    <property type="component" value="Chromosome 2"/>
</dbReference>
<evidence type="ECO:0000313" key="2">
    <source>
        <dbReference type="Proteomes" id="UP000059680"/>
    </source>
</evidence>
<proteinExistence type="predicted"/>
<dbReference type="InParanoid" id="A0A0N7KFI5"/>
<sequence length="97" mass="11853">MMNCLRYCLIGTPGIHLPYQKVQMMRWTCFLLEDSEKPHLQCDPRMNCSHYQTDASEIHQKNLLLHRNTFHFPYILFQNDIRIYLFQNDTRIHLFQH</sequence>
<reference evidence="1 2" key="2">
    <citation type="journal article" date="2013" name="Plant Cell Physiol.">
        <title>Rice Annotation Project Database (RAP-DB): an integrative and interactive database for rice genomics.</title>
        <authorList>
            <person name="Sakai H."/>
            <person name="Lee S.S."/>
            <person name="Tanaka T."/>
            <person name="Numa H."/>
            <person name="Kim J."/>
            <person name="Kawahara Y."/>
            <person name="Wakimoto H."/>
            <person name="Yang C.C."/>
            <person name="Iwamoto M."/>
            <person name="Abe T."/>
            <person name="Yamada Y."/>
            <person name="Muto A."/>
            <person name="Inokuchi H."/>
            <person name="Ikemura T."/>
            <person name="Matsumoto T."/>
            <person name="Sasaki T."/>
            <person name="Itoh T."/>
        </authorList>
    </citation>
    <scope>NUCLEOTIDE SEQUENCE [LARGE SCALE GENOMIC DNA]</scope>
    <source>
        <strain evidence="2">cv. Nipponbare</strain>
    </source>
</reference>
<accession>A0A0N7KFI5</accession>
<gene>
    <name evidence="1" type="ordered locus">Os02g0566750</name>
    <name evidence="1" type="ORF">OSNPB_020566750</name>
</gene>
<dbReference type="PaxDb" id="39947-A0A0N7KFI5"/>
<dbReference type="Gramene" id="Os02t0566750-00">
    <property type="protein sequence ID" value="Os02t0566750-00"/>
    <property type="gene ID" value="Os02g0566750"/>
</dbReference>
<name>A0A0N7KFI5_ORYSJ</name>
<protein>
    <submittedName>
        <fullName evidence="1">Os02g0566750 protein</fullName>
    </submittedName>
</protein>
<reference evidence="2" key="1">
    <citation type="journal article" date="2005" name="Nature">
        <title>The map-based sequence of the rice genome.</title>
        <authorList>
            <consortium name="International rice genome sequencing project (IRGSP)"/>
            <person name="Matsumoto T."/>
            <person name="Wu J."/>
            <person name="Kanamori H."/>
            <person name="Katayose Y."/>
            <person name="Fujisawa M."/>
            <person name="Namiki N."/>
            <person name="Mizuno H."/>
            <person name="Yamamoto K."/>
            <person name="Antonio B.A."/>
            <person name="Baba T."/>
            <person name="Sakata K."/>
            <person name="Nagamura Y."/>
            <person name="Aoki H."/>
            <person name="Arikawa K."/>
            <person name="Arita K."/>
            <person name="Bito T."/>
            <person name="Chiden Y."/>
            <person name="Fujitsuka N."/>
            <person name="Fukunaka R."/>
            <person name="Hamada M."/>
            <person name="Harada C."/>
            <person name="Hayashi A."/>
            <person name="Hijishita S."/>
            <person name="Honda M."/>
            <person name="Hosokawa S."/>
            <person name="Ichikawa Y."/>
            <person name="Idonuma A."/>
            <person name="Iijima M."/>
            <person name="Ikeda M."/>
            <person name="Ikeno M."/>
            <person name="Ito K."/>
            <person name="Ito S."/>
            <person name="Ito T."/>
            <person name="Ito Y."/>
            <person name="Ito Y."/>
            <person name="Iwabuchi A."/>
            <person name="Kamiya K."/>
            <person name="Karasawa W."/>
            <person name="Kurita K."/>
            <person name="Katagiri S."/>
            <person name="Kikuta A."/>
            <person name="Kobayashi H."/>
            <person name="Kobayashi N."/>
            <person name="Machita K."/>
            <person name="Maehara T."/>
            <person name="Masukawa M."/>
            <person name="Mizubayashi T."/>
            <person name="Mukai Y."/>
            <person name="Nagasaki H."/>
            <person name="Nagata Y."/>
            <person name="Naito S."/>
            <person name="Nakashima M."/>
            <person name="Nakama Y."/>
            <person name="Nakamichi Y."/>
            <person name="Nakamura M."/>
            <person name="Meguro A."/>
            <person name="Negishi M."/>
            <person name="Ohta I."/>
            <person name="Ohta T."/>
            <person name="Okamoto M."/>
            <person name="Ono N."/>
            <person name="Saji S."/>
            <person name="Sakaguchi M."/>
            <person name="Sakai K."/>
            <person name="Shibata M."/>
            <person name="Shimokawa T."/>
            <person name="Song J."/>
            <person name="Takazaki Y."/>
            <person name="Terasawa K."/>
            <person name="Tsugane M."/>
            <person name="Tsuji K."/>
            <person name="Ueda S."/>
            <person name="Waki K."/>
            <person name="Yamagata H."/>
            <person name="Yamamoto M."/>
            <person name="Yamamoto S."/>
            <person name="Yamane H."/>
            <person name="Yoshiki S."/>
            <person name="Yoshihara R."/>
            <person name="Yukawa K."/>
            <person name="Zhong H."/>
            <person name="Yano M."/>
            <person name="Yuan Q."/>
            <person name="Ouyang S."/>
            <person name="Liu J."/>
            <person name="Jones K.M."/>
            <person name="Gansberger K."/>
            <person name="Moffat K."/>
            <person name="Hill J."/>
            <person name="Bera J."/>
            <person name="Fadrosh D."/>
            <person name="Jin S."/>
            <person name="Johri S."/>
            <person name="Kim M."/>
            <person name="Overton L."/>
            <person name="Reardon M."/>
            <person name="Tsitrin T."/>
            <person name="Vuong H."/>
            <person name="Weaver B."/>
            <person name="Ciecko A."/>
            <person name="Tallon L."/>
            <person name="Jackson J."/>
            <person name="Pai G."/>
            <person name="Aken S.V."/>
            <person name="Utterback T."/>
            <person name="Reidmuller S."/>
            <person name="Feldblyum T."/>
            <person name="Hsiao J."/>
            <person name="Zismann V."/>
            <person name="Iobst S."/>
            <person name="de Vazeille A.R."/>
            <person name="Buell C.R."/>
            <person name="Ying K."/>
            <person name="Li Y."/>
            <person name="Lu T."/>
            <person name="Huang Y."/>
            <person name="Zhao Q."/>
            <person name="Feng Q."/>
            <person name="Zhang L."/>
            <person name="Zhu J."/>
            <person name="Weng Q."/>
            <person name="Mu J."/>
            <person name="Lu Y."/>
            <person name="Fan D."/>
            <person name="Liu Y."/>
            <person name="Guan J."/>
            <person name="Zhang Y."/>
            <person name="Yu S."/>
            <person name="Liu X."/>
            <person name="Zhang Y."/>
            <person name="Hong G."/>
            <person name="Han B."/>
            <person name="Choisne N."/>
            <person name="Demange N."/>
            <person name="Orjeda G."/>
            <person name="Samain S."/>
            <person name="Cattolico L."/>
            <person name="Pelletier E."/>
            <person name="Couloux A."/>
            <person name="Segurens B."/>
            <person name="Wincker P."/>
            <person name="D'Hont A."/>
            <person name="Scarpelli C."/>
            <person name="Weissenbach J."/>
            <person name="Salanoubat M."/>
            <person name="Quetier F."/>
            <person name="Yu Y."/>
            <person name="Kim H.R."/>
            <person name="Rambo T."/>
            <person name="Currie J."/>
            <person name="Collura K."/>
            <person name="Luo M."/>
            <person name="Yang T."/>
            <person name="Ammiraju J.S.S."/>
            <person name="Engler F."/>
            <person name="Soderlund C."/>
            <person name="Wing R.A."/>
            <person name="Palmer L.E."/>
            <person name="de la Bastide M."/>
            <person name="Spiegel L."/>
            <person name="Nascimento L."/>
            <person name="Zutavern T."/>
            <person name="O'Shaughnessy A."/>
            <person name="Dike S."/>
            <person name="Dedhia N."/>
            <person name="Preston R."/>
            <person name="Balija V."/>
            <person name="McCombie W.R."/>
            <person name="Chow T."/>
            <person name="Chen H."/>
            <person name="Chung M."/>
            <person name="Chen C."/>
            <person name="Shaw J."/>
            <person name="Wu H."/>
            <person name="Hsiao K."/>
            <person name="Chao Y."/>
            <person name="Chu M."/>
            <person name="Cheng C."/>
            <person name="Hour A."/>
            <person name="Lee P."/>
            <person name="Lin S."/>
            <person name="Lin Y."/>
            <person name="Liou J."/>
            <person name="Liu S."/>
            <person name="Hsing Y."/>
            <person name="Raghuvanshi S."/>
            <person name="Mohanty A."/>
            <person name="Bharti A.K."/>
            <person name="Gaur A."/>
            <person name="Gupta V."/>
            <person name="Kumar D."/>
            <person name="Ravi V."/>
            <person name="Vij S."/>
            <person name="Kapur A."/>
            <person name="Khurana P."/>
            <person name="Khurana P."/>
            <person name="Khurana J.P."/>
            <person name="Tyagi A.K."/>
            <person name="Gaikwad K."/>
            <person name="Singh A."/>
            <person name="Dalal V."/>
            <person name="Srivastava S."/>
            <person name="Dixit A."/>
            <person name="Pal A.K."/>
            <person name="Ghazi I.A."/>
            <person name="Yadav M."/>
            <person name="Pandit A."/>
            <person name="Bhargava A."/>
            <person name="Sureshbabu K."/>
            <person name="Batra K."/>
            <person name="Sharma T.R."/>
            <person name="Mohapatra T."/>
            <person name="Singh N.K."/>
            <person name="Messing J."/>
            <person name="Nelson A.B."/>
            <person name="Fuks G."/>
            <person name="Kavchok S."/>
            <person name="Keizer G."/>
            <person name="Linton E."/>
            <person name="Llaca V."/>
            <person name="Song R."/>
            <person name="Tanyolac B."/>
            <person name="Young S."/>
            <person name="Ho-Il K."/>
            <person name="Hahn J.H."/>
            <person name="Sangsakoo G."/>
            <person name="Vanavichit A."/>
            <person name="de Mattos Luiz.A.T."/>
            <person name="Zimmer P.D."/>
            <person name="Malone G."/>
            <person name="Dellagostin O."/>
            <person name="de Oliveira A.C."/>
            <person name="Bevan M."/>
            <person name="Bancroft I."/>
            <person name="Minx P."/>
            <person name="Cordum H."/>
            <person name="Wilson R."/>
            <person name="Cheng Z."/>
            <person name="Jin W."/>
            <person name="Jiang J."/>
            <person name="Leong S.A."/>
            <person name="Iwama H."/>
            <person name="Gojobori T."/>
            <person name="Itoh T."/>
            <person name="Niimura Y."/>
            <person name="Fujii Y."/>
            <person name="Habara T."/>
            <person name="Sakai H."/>
            <person name="Sato Y."/>
            <person name="Wilson G."/>
            <person name="Kumar K."/>
            <person name="McCouch S."/>
            <person name="Juretic N."/>
            <person name="Hoen D."/>
            <person name="Wright S."/>
            <person name="Bruskiewich R."/>
            <person name="Bureau T."/>
            <person name="Miyao A."/>
            <person name="Hirochika H."/>
            <person name="Nishikawa T."/>
            <person name="Kadowaki K."/>
            <person name="Sugiura M."/>
            <person name="Burr B."/>
            <person name="Sasaki T."/>
        </authorList>
    </citation>
    <scope>NUCLEOTIDE SEQUENCE [LARGE SCALE GENOMIC DNA]</scope>
    <source>
        <strain evidence="2">cv. Nipponbare</strain>
    </source>
</reference>